<sequence length="44" mass="4700">MLAFGDVHPLRLGLLVMIPALHLILVTAAPAEIVPVKTKSSPLR</sequence>
<name>A0A1H9DX61_9PSEU</name>
<keyword evidence="1" id="KW-0472">Membrane</keyword>
<accession>A0A1H9DX61</accession>
<protein>
    <submittedName>
        <fullName evidence="2">Uncharacterized protein</fullName>
    </submittedName>
</protein>
<proteinExistence type="predicted"/>
<evidence type="ECO:0000313" key="3">
    <source>
        <dbReference type="Proteomes" id="UP000199352"/>
    </source>
</evidence>
<gene>
    <name evidence="2" type="ORF">SAMN05216188_102313</name>
</gene>
<feature type="transmembrane region" description="Helical" evidence="1">
    <location>
        <begin position="12"/>
        <end position="34"/>
    </location>
</feature>
<keyword evidence="3" id="KW-1185">Reference proteome</keyword>
<dbReference type="STRING" id="402600.SAMN05216188_102313"/>
<keyword evidence="1" id="KW-0812">Transmembrane</keyword>
<reference evidence="3" key="1">
    <citation type="submission" date="2016-10" db="EMBL/GenBank/DDBJ databases">
        <authorList>
            <person name="Varghese N."/>
            <person name="Submissions S."/>
        </authorList>
    </citation>
    <scope>NUCLEOTIDE SEQUENCE [LARGE SCALE GENOMIC DNA]</scope>
    <source>
        <strain evidence="3">CGMCC 4.3525</strain>
    </source>
</reference>
<dbReference type="RefSeq" id="WP_281249370.1">
    <property type="nucleotide sequence ID" value="NZ_FOFR01000002.1"/>
</dbReference>
<evidence type="ECO:0000256" key="1">
    <source>
        <dbReference type="SAM" id="Phobius"/>
    </source>
</evidence>
<evidence type="ECO:0000313" key="2">
    <source>
        <dbReference type="EMBL" id="SEQ18045.1"/>
    </source>
</evidence>
<keyword evidence="1" id="KW-1133">Transmembrane helix</keyword>
<organism evidence="2 3">
    <name type="scientific">Lentzea xinjiangensis</name>
    <dbReference type="NCBI Taxonomy" id="402600"/>
    <lineage>
        <taxon>Bacteria</taxon>
        <taxon>Bacillati</taxon>
        <taxon>Actinomycetota</taxon>
        <taxon>Actinomycetes</taxon>
        <taxon>Pseudonocardiales</taxon>
        <taxon>Pseudonocardiaceae</taxon>
        <taxon>Lentzea</taxon>
    </lineage>
</organism>
<dbReference type="EMBL" id="FOFR01000002">
    <property type="protein sequence ID" value="SEQ18045.1"/>
    <property type="molecule type" value="Genomic_DNA"/>
</dbReference>
<dbReference type="AlphaFoldDB" id="A0A1H9DX61"/>
<dbReference type="Proteomes" id="UP000199352">
    <property type="component" value="Unassembled WGS sequence"/>
</dbReference>